<dbReference type="SUPFAM" id="SSF53474">
    <property type="entry name" value="alpha/beta-Hydrolases"/>
    <property type="match status" value="2"/>
</dbReference>
<dbReference type="InterPro" id="IPR029058">
    <property type="entry name" value="AB_hydrolase_fold"/>
</dbReference>
<evidence type="ECO:0000259" key="3">
    <source>
        <dbReference type="Pfam" id="PF00561"/>
    </source>
</evidence>
<feature type="domain" description="AB hydrolase-1" evidence="3">
    <location>
        <begin position="107"/>
        <end position="258"/>
    </location>
</feature>
<gene>
    <name evidence="5" type="ORF">FBT96_20330</name>
</gene>
<dbReference type="GO" id="GO:0016787">
    <property type="term" value="F:hydrolase activity"/>
    <property type="evidence" value="ECO:0007669"/>
    <property type="project" value="UniProtKB-KW"/>
</dbReference>
<evidence type="ECO:0000259" key="4">
    <source>
        <dbReference type="Pfam" id="PF08386"/>
    </source>
</evidence>
<dbReference type="PANTHER" id="PTHR43248">
    <property type="entry name" value="2-SUCCINYL-6-HYDROXY-2,4-CYCLOHEXADIENE-1-CARBOXYLATE SYNTHASE"/>
    <property type="match status" value="1"/>
</dbReference>
<dbReference type="PANTHER" id="PTHR43248:SF25">
    <property type="entry name" value="AB HYDROLASE-1 DOMAIN-CONTAINING PROTEIN-RELATED"/>
    <property type="match status" value="1"/>
</dbReference>
<keyword evidence="2 5" id="KW-0378">Hydrolase</keyword>
<dbReference type="Pfam" id="PF08386">
    <property type="entry name" value="Abhydrolase_4"/>
    <property type="match status" value="1"/>
</dbReference>
<proteinExistence type="inferred from homology"/>
<evidence type="ECO:0000313" key="6">
    <source>
        <dbReference type="Proteomes" id="UP000310597"/>
    </source>
</evidence>
<evidence type="ECO:0000256" key="2">
    <source>
        <dbReference type="ARBA" id="ARBA00022801"/>
    </source>
</evidence>
<evidence type="ECO:0000313" key="5">
    <source>
        <dbReference type="EMBL" id="TKD12535.1"/>
    </source>
</evidence>
<dbReference type="Proteomes" id="UP000310597">
    <property type="component" value="Unassembled WGS sequence"/>
</dbReference>
<dbReference type="EMBL" id="SWJZ01000156">
    <property type="protein sequence ID" value="TKD12535.1"/>
    <property type="molecule type" value="Genomic_DNA"/>
</dbReference>
<protein>
    <submittedName>
        <fullName evidence="5">Alpha/beta fold hydrolase</fullName>
    </submittedName>
</protein>
<reference evidence="5 6" key="1">
    <citation type="submission" date="2019-04" db="EMBL/GenBank/DDBJ databases">
        <title>Draft Whole-Genome sequence of the purple photosynthetic bacterium Rhodobacter capsulatus SP108 with an indigenous class A beta-lactamase.</title>
        <authorList>
            <person name="Robertson S."/>
            <person name="Meyer T.E."/>
            <person name="Kyndt J.A."/>
        </authorList>
    </citation>
    <scope>NUCLEOTIDE SEQUENCE [LARGE SCALE GENOMIC DNA]</scope>
    <source>
        <strain evidence="5 6">SP108</strain>
    </source>
</reference>
<comment type="similarity">
    <text evidence="1">Belongs to the peptidase S33 family.</text>
</comment>
<dbReference type="InterPro" id="IPR051601">
    <property type="entry name" value="Serine_prot/Carboxylest_S33"/>
</dbReference>
<sequence length="671" mass="70875">MAGPRECGEAQGGRMSPDQIVALVLALTGPPATDPLFDVIAAGGADPRYPVHAAACPRPLAPFEIEGKTVACGSVDVPEDHDHPEGRRLALSFMIFKSRSLAPAPDAVVHLHGGPGSGIVERVALTATMFEQIRARRDVVAFDQRGVDTSAGAQSRCWDTLASDPKGLAEAAKGSAVPGLQDRLTRACLAEIAASGADIAQINTAQNARDVAAVMHTLGYPVYNAYGISYGTKLAQEVMRSAPEGLRAVVLDSVAPVQEPIYDTLALPHAEAIQNIFDACTADPRCAAAYPDLRARFWALMTRLETDPVASPAGPVTQDVLFTLVDGRNDYKAQLQGLTGYLPQIVAELERGETKTLMAVQEGRIALHPTPESALAGLTGREDEAMVQARAALRIAQMQALSDANLTEALTALEAARRAEDLHTGPVEAFEAALTEAAQALPDAQAKVAFGAAYLRLRKGDATLPPILALISTHFPAPEAARLRALAEELSPAQLAQVFARIGADNRALDRVLLSGFQTQMFACQEDRDINSPAGAAVVSARLQRDFGWPASLTAAFEGIVTEGFYKPCAAFTPHPRKGFHDPVTAAIPTLVLQGLMDTQTAPSWGAEMVASLPKGRLVVLPESGHGTLAFSQCARDLGVAFFEALEAPLDTRCAATLAPAFLLPDGSFSK</sequence>
<dbReference type="AlphaFoldDB" id="A0A4U1JJ28"/>
<dbReference type="InterPro" id="IPR013595">
    <property type="entry name" value="Pept_S33_TAP-like_C"/>
</dbReference>
<name>A0A4U1JJ28_RHOCA</name>
<evidence type="ECO:0000256" key="1">
    <source>
        <dbReference type="ARBA" id="ARBA00010088"/>
    </source>
</evidence>
<feature type="domain" description="Peptidase S33 tripeptidyl aminopeptidase-like C-terminal" evidence="4">
    <location>
        <begin position="566"/>
        <end position="654"/>
    </location>
</feature>
<accession>A0A4U1JJ28</accession>
<dbReference type="InterPro" id="IPR000073">
    <property type="entry name" value="AB_hydrolase_1"/>
</dbReference>
<dbReference type="Gene3D" id="3.40.50.1820">
    <property type="entry name" value="alpha/beta hydrolase"/>
    <property type="match status" value="2"/>
</dbReference>
<dbReference type="OrthoDB" id="613638at2"/>
<dbReference type="Pfam" id="PF00561">
    <property type="entry name" value="Abhydrolase_1"/>
    <property type="match status" value="1"/>
</dbReference>
<comment type="caution">
    <text evidence="5">The sequence shown here is derived from an EMBL/GenBank/DDBJ whole genome shotgun (WGS) entry which is preliminary data.</text>
</comment>
<organism evidence="5 6">
    <name type="scientific">Rhodobacter capsulatus</name>
    <name type="common">Rhodopseudomonas capsulata</name>
    <dbReference type="NCBI Taxonomy" id="1061"/>
    <lineage>
        <taxon>Bacteria</taxon>
        <taxon>Pseudomonadati</taxon>
        <taxon>Pseudomonadota</taxon>
        <taxon>Alphaproteobacteria</taxon>
        <taxon>Rhodobacterales</taxon>
        <taxon>Rhodobacter group</taxon>
        <taxon>Rhodobacter</taxon>
    </lineage>
</organism>